<dbReference type="HAMAP" id="MF_01077">
    <property type="entry name" value="RimP"/>
    <property type="match status" value="1"/>
</dbReference>
<comment type="subcellular location">
    <subcellularLocation>
        <location evidence="3">Cytoplasm</location>
    </subcellularLocation>
</comment>
<evidence type="ECO:0000313" key="5">
    <source>
        <dbReference type="EMBL" id="NKE09738.1"/>
    </source>
</evidence>
<dbReference type="RefSeq" id="WP_119933629.1">
    <property type="nucleotide sequence ID" value="NZ_JAAVUN010000011.1"/>
</dbReference>
<dbReference type="Pfam" id="PF02576">
    <property type="entry name" value="RimP_N"/>
    <property type="match status" value="1"/>
</dbReference>
<evidence type="ECO:0000259" key="4">
    <source>
        <dbReference type="Pfam" id="PF02576"/>
    </source>
</evidence>
<reference evidence="5 6" key="1">
    <citation type="submission" date="2020-02" db="EMBL/GenBank/DDBJ databases">
        <authorList>
            <person name="Sun Q."/>
        </authorList>
    </citation>
    <scope>NUCLEOTIDE SEQUENCE [LARGE SCALE GENOMIC DNA]</scope>
    <source>
        <strain evidence="5 6">YIM 13062</strain>
    </source>
</reference>
<comment type="similarity">
    <text evidence="3">Belongs to the RimP family.</text>
</comment>
<protein>
    <recommendedName>
        <fullName evidence="3">Ribosome maturation factor RimP</fullName>
    </recommendedName>
</protein>
<comment type="function">
    <text evidence="3">Required for maturation of 30S ribosomal subunits.</text>
</comment>
<proteinExistence type="inferred from homology"/>
<evidence type="ECO:0000256" key="2">
    <source>
        <dbReference type="ARBA" id="ARBA00022517"/>
    </source>
</evidence>
<feature type="domain" description="Ribosome maturation factor RimP N-terminal" evidence="4">
    <location>
        <begin position="14"/>
        <end position="89"/>
    </location>
</feature>
<comment type="caution">
    <text evidence="5">The sequence shown here is derived from an EMBL/GenBank/DDBJ whole genome shotgun (WGS) entry which is preliminary data.</text>
</comment>
<dbReference type="GO" id="GO:0000028">
    <property type="term" value="P:ribosomal small subunit assembly"/>
    <property type="evidence" value="ECO:0007669"/>
    <property type="project" value="TreeGrafter"/>
</dbReference>
<dbReference type="PANTHER" id="PTHR33867:SF1">
    <property type="entry name" value="RIBOSOME MATURATION FACTOR RIMP"/>
    <property type="match status" value="1"/>
</dbReference>
<dbReference type="Gene3D" id="3.30.300.70">
    <property type="entry name" value="RimP-like superfamily, N-terminal"/>
    <property type="match status" value="1"/>
</dbReference>
<dbReference type="GO" id="GO:0006412">
    <property type="term" value="P:translation"/>
    <property type="evidence" value="ECO:0007669"/>
    <property type="project" value="TreeGrafter"/>
</dbReference>
<dbReference type="InterPro" id="IPR035956">
    <property type="entry name" value="RimP_N_sf"/>
</dbReference>
<dbReference type="SUPFAM" id="SSF75420">
    <property type="entry name" value="YhbC-like, N-terminal domain"/>
    <property type="match status" value="1"/>
</dbReference>
<dbReference type="InterPro" id="IPR003728">
    <property type="entry name" value="Ribosome_maturation_RimP"/>
</dbReference>
<evidence type="ECO:0000256" key="3">
    <source>
        <dbReference type="HAMAP-Rule" id="MF_01077"/>
    </source>
</evidence>
<dbReference type="AlphaFoldDB" id="A0A846TKK1"/>
<dbReference type="GO" id="GO:0005829">
    <property type="term" value="C:cytosol"/>
    <property type="evidence" value="ECO:0007669"/>
    <property type="project" value="TreeGrafter"/>
</dbReference>
<organism evidence="5 6">
    <name type="scientific">Kocuria subflava</name>
    <dbReference type="NCBI Taxonomy" id="1736139"/>
    <lineage>
        <taxon>Bacteria</taxon>
        <taxon>Bacillati</taxon>
        <taxon>Actinomycetota</taxon>
        <taxon>Actinomycetes</taxon>
        <taxon>Micrococcales</taxon>
        <taxon>Micrococcaceae</taxon>
        <taxon>Kocuria</taxon>
    </lineage>
</organism>
<dbReference type="Proteomes" id="UP000521379">
    <property type="component" value="Unassembled WGS sequence"/>
</dbReference>
<dbReference type="PANTHER" id="PTHR33867">
    <property type="entry name" value="RIBOSOME MATURATION FACTOR RIMP"/>
    <property type="match status" value="1"/>
</dbReference>
<dbReference type="InterPro" id="IPR028989">
    <property type="entry name" value="RimP_N"/>
</dbReference>
<name>A0A846TKK1_9MICC</name>
<dbReference type="EMBL" id="JAAVUN010000011">
    <property type="protein sequence ID" value="NKE09738.1"/>
    <property type="molecule type" value="Genomic_DNA"/>
</dbReference>
<evidence type="ECO:0000256" key="1">
    <source>
        <dbReference type="ARBA" id="ARBA00022490"/>
    </source>
</evidence>
<keyword evidence="6" id="KW-1185">Reference proteome</keyword>
<keyword evidence="2 3" id="KW-0690">Ribosome biogenesis</keyword>
<evidence type="ECO:0000313" key="6">
    <source>
        <dbReference type="Proteomes" id="UP000521379"/>
    </source>
</evidence>
<gene>
    <name evidence="3" type="primary">rimP</name>
    <name evidence="5" type="ORF">GTW58_07265</name>
</gene>
<sequence>MSNQELTATLRDLLTPVVQDSGLYLEEIEIRGAGETRVVQVLVDLPEDTTEGVDMDDIARVSHAISDALDQHDPVDGPAYELEVSSPGAARELKQLRHWKRSVGRHVAVTPLDTSTGGKFVAQLLSVEPAGDDDSAVTLQRSEQVKKGMPVKLLEPETWQLSQIRRAKVDVQD</sequence>
<accession>A0A846TKK1</accession>
<keyword evidence="1 3" id="KW-0963">Cytoplasm</keyword>